<evidence type="ECO:0000313" key="2">
    <source>
        <dbReference type="EMBL" id="KAG5460165.1"/>
    </source>
</evidence>
<protein>
    <submittedName>
        <fullName evidence="2">Uncharacterized protein</fullName>
    </submittedName>
</protein>
<dbReference type="Proteomes" id="UP000673691">
    <property type="component" value="Unassembled WGS sequence"/>
</dbReference>
<feature type="region of interest" description="Disordered" evidence="1">
    <location>
        <begin position="61"/>
        <end position="103"/>
    </location>
</feature>
<dbReference type="EMBL" id="JAEFCI010005647">
    <property type="protein sequence ID" value="KAG5460165.1"/>
    <property type="molecule type" value="Genomic_DNA"/>
</dbReference>
<feature type="compositionally biased region" description="Basic and acidic residues" evidence="1">
    <location>
        <begin position="72"/>
        <end position="82"/>
    </location>
</feature>
<reference evidence="2 3" key="1">
    <citation type="journal article" name="Sci. Rep.">
        <title>Genome-scale phylogenetic analyses confirm Olpidium as the closest living zoosporic fungus to the non-flagellated, terrestrial fungi.</title>
        <authorList>
            <person name="Chang Y."/>
            <person name="Rochon D."/>
            <person name="Sekimoto S."/>
            <person name="Wang Y."/>
            <person name="Chovatia M."/>
            <person name="Sandor L."/>
            <person name="Salamov A."/>
            <person name="Grigoriev I.V."/>
            <person name="Stajich J.E."/>
            <person name="Spatafora J.W."/>
        </authorList>
    </citation>
    <scope>NUCLEOTIDE SEQUENCE [LARGE SCALE GENOMIC DNA]</scope>
    <source>
        <strain evidence="2">S191</strain>
    </source>
</reference>
<evidence type="ECO:0000256" key="1">
    <source>
        <dbReference type="SAM" id="MobiDB-lite"/>
    </source>
</evidence>
<gene>
    <name evidence="2" type="ORF">BJ554DRAFT_7822</name>
</gene>
<name>A0A8H7ZVN2_9FUNG</name>
<sequence>KDLLTTFCHERGIEPPKDCADEEVAAAAACLHEEPRTYQQAISGPEAERWIKGHDRRNKDFGKLHRMVTPKEAVEPSRDQRRLSPWPPQRDGKLDNETWCSLT</sequence>
<evidence type="ECO:0000313" key="3">
    <source>
        <dbReference type="Proteomes" id="UP000673691"/>
    </source>
</evidence>
<keyword evidence="3" id="KW-1185">Reference proteome</keyword>
<feature type="non-terminal residue" evidence="2">
    <location>
        <position position="1"/>
    </location>
</feature>
<accession>A0A8H7ZVN2</accession>
<proteinExistence type="predicted"/>
<organism evidence="2 3">
    <name type="scientific">Olpidium bornovanus</name>
    <dbReference type="NCBI Taxonomy" id="278681"/>
    <lineage>
        <taxon>Eukaryota</taxon>
        <taxon>Fungi</taxon>
        <taxon>Fungi incertae sedis</taxon>
        <taxon>Olpidiomycota</taxon>
        <taxon>Olpidiomycotina</taxon>
        <taxon>Olpidiomycetes</taxon>
        <taxon>Olpidiales</taxon>
        <taxon>Olpidiaceae</taxon>
        <taxon>Olpidium</taxon>
    </lineage>
</organism>
<comment type="caution">
    <text evidence="2">The sequence shown here is derived from an EMBL/GenBank/DDBJ whole genome shotgun (WGS) entry which is preliminary data.</text>
</comment>
<dbReference type="AlphaFoldDB" id="A0A8H7ZVN2"/>